<protein>
    <recommendedName>
        <fullName evidence="1">CheW-like domain-containing protein</fullName>
    </recommendedName>
</protein>
<accession>A0A2T4MZR3</accession>
<dbReference type="AlphaFoldDB" id="A0A2T4MZR3"/>
<dbReference type="PANTHER" id="PTHR47233">
    <property type="entry name" value="CHEMOTAXIS PROTEIN CHEV"/>
    <property type="match status" value="1"/>
</dbReference>
<sequence>MDIIMNNIGSQAGESSASNYFMFRLNAGDSQYFAIDASEIKEIIVAPRLNKLPGYKGLVEGAFSLRESVVSVVDTCVAIGKRAMSPDDKKFVVVIERDKKLFGLMAAQVASIFSKNKSELLPPPPSLGSRHCITAIFNHHPDGDSKGQGRLVSVLDTGQILTSIG</sequence>
<comment type="caution">
    <text evidence="2">The sequence shown here is derived from an EMBL/GenBank/DDBJ whole genome shotgun (WGS) entry which is preliminary data.</text>
</comment>
<dbReference type="Pfam" id="PF01584">
    <property type="entry name" value="CheW"/>
    <property type="match status" value="1"/>
</dbReference>
<dbReference type="GO" id="GO:0007165">
    <property type="term" value="P:signal transduction"/>
    <property type="evidence" value="ECO:0007669"/>
    <property type="project" value="InterPro"/>
</dbReference>
<dbReference type="InterPro" id="IPR002545">
    <property type="entry name" value="CheW-lke_dom"/>
</dbReference>
<evidence type="ECO:0000313" key="2">
    <source>
        <dbReference type="EMBL" id="PTH80080.1"/>
    </source>
</evidence>
<gene>
    <name evidence="2" type="ORF">DAA48_16070</name>
</gene>
<dbReference type="InterPro" id="IPR036061">
    <property type="entry name" value="CheW-like_dom_sf"/>
</dbReference>
<organism evidence="2 3">
    <name type="scientific">Aeromonas veronii</name>
    <dbReference type="NCBI Taxonomy" id="654"/>
    <lineage>
        <taxon>Bacteria</taxon>
        <taxon>Pseudomonadati</taxon>
        <taxon>Pseudomonadota</taxon>
        <taxon>Gammaproteobacteria</taxon>
        <taxon>Aeromonadales</taxon>
        <taxon>Aeromonadaceae</taxon>
        <taxon>Aeromonas</taxon>
    </lineage>
</organism>
<evidence type="ECO:0000313" key="3">
    <source>
        <dbReference type="Proteomes" id="UP000241986"/>
    </source>
</evidence>
<dbReference type="SMART" id="SM00260">
    <property type="entry name" value="CheW"/>
    <property type="match status" value="1"/>
</dbReference>
<feature type="domain" description="CheW-like" evidence="1">
    <location>
        <begin position="17"/>
        <end position="165"/>
    </location>
</feature>
<dbReference type="SUPFAM" id="SSF50341">
    <property type="entry name" value="CheW-like"/>
    <property type="match status" value="1"/>
</dbReference>
<name>A0A2T4MZR3_AERVE</name>
<dbReference type="PROSITE" id="PS50851">
    <property type="entry name" value="CHEW"/>
    <property type="match status" value="1"/>
</dbReference>
<dbReference type="PANTHER" id="PTHR47233:SF3">
    <property type="entry name" value="CHEMOTAXIS PROTEIN CHEV"/>
    <property type="match status" value="1"/>
</dbReference>
<evidence type="ECO:0000259" key="1">
    <source>
        <dbReference type="PROSITE" id="PS50851"/>
    </source>
</evidence>
<dbReference type="EMBL" id="PZKL01000037">
    <property type="protein sequence ID" value="PTH80080.1"/>
    <property type="molecule type" value="Genomic_DNA"/>
</dbReference>
<dbReference type="Gene3D" id="2.40.50.180">
    <property type="entry name" value="CheA-289, Domain 4"/>
    <property type="match status" value="1"/>
</dbReference>
<dbReference type="GO" id="GO:0006935">
    <property type="term" value="P:chemotaxis"/>
    <property type="evidence" value="ECO:0007669"/>
    <property type="project" value="InterPro"/>
</dbReference>
<proteinExistence type="predicted"/>
<dbReference type="Proteomes" id="UP000241986">
    <property type="component" value="Unassembled WGS sequence"/>
</dbReference>
<reference evidence="2 3" key="1">
    <citation type="submission" date="2018-03" db="EMBL/GenBank/DDBJ databases">
        <title>Aeromonas veronii whole genome sequencing and analysis.</title>
        <authorList>
            <person name="Xie H."/>
            <person name="Liu T."/>
            <person name="Wang K."/>
        </authorList>
    </citation>
    <scope>NUCLEOTIDE SEQUENCE [LARGE SCALE GENOMIC DNA]</scope>
    <source>
        <strain evidence="2 3">XH.VA.1</strain>
    </source>
</reference>
<dbReference type="Gene3D" id="2.30.30.40">
    <property type="entry name" value="SH3 Domains"/>
    <property type="match status" value="1"/>
</dbReference>